<feature type="region of interest" description="Disordered" evidence="1">
    <location>
        <begin position="187"/>
        <end position="218"/>
    </location>
</feature>
<reference evidence="4 5" key="1">
    <citation type="submission" date="2019-03" db="EMBL/GenBank/DDBJ databases">
        <title>Single cell metagenomics reveals metabolic interactions within the superorganism composed of flagellate Streblomastix strix and complex community of Bacteroidetes bacteria on its surface.</title>
        <authorList>
            <person name="Treitli S.C."/>
            <person name="Kolisko M."/>
            <person name="Husnik F."/>
            <person name="Keeling P."/>
            <person name="Hampl V."/>
        </authorList>
    </citation>
    <scope>NUCLEOTIDE SEQUENCE [LARGE SCALE GENOMIC DNA]</scope>
    <source>
        <strain evidence="4">ST1C</strain>
    </source>
</reference>
<feature type="signal peptide" evidence="2">
    <location>
        <begin position="1"/>
        <end position="30"/>
    </location>
</feature>
<evidence type="ECO:0000256" key="1">
    <source>
        <dbReference type="SAM" id="MobiDB-lite"/>
    </source>
</evidence>
<evidence type="ECO:0000313" key="4">
    <source>
        <dbReference type="EMBL" id="KAA6393958.1"/>
    </source>
</evidence>
<comment type="caution">
    <text evidence="4">The sequence shown here is derived from an EMBL/GenBank/DDBJ whole genome shotgun (WGS) entry which is preliminary data.</text>
</comment>
<proteinExistence type="predicted"/>
<dbReference type="AlphaFoldDB" id="A0A5J4WGD2"/>
<evidence type="ECO:0000259" key="3">
    <source>
        <dbReference type="PROSITE" id="PS50174"/>
    </source>
</evidence>
<dbReference type="OrthoDB" id="4822at2759"/>
<name>A0A5J4WGD2_9EUKA</name>
<keyword evidence="2" id="KW-0732">Signal</keyword>
<feature type="region of interest" description="Disordered" evidence="1">
    <location>
        <begin position="235"/>
        <end position="261"/>
    </location>
</feature>
<sequence>MLVLEQILTVGRKIILFLTVLSIAPIQNQSEEEDKINNNNQSQTPNTTRPSSLIQIIIEFFTRIKCFKPNAQNISSIDIMHAIQTFVNSPNIGQADEVFASLMQKDQDKQRIVSNIKSNTSQPNNITQKEGQSFSHFMRNIFHREKFTQGKTEFINENYESFKGQNKEKSTNTPQKINSQNILNRSEAQQENATVISDDDKTISSGQTKEEEQGQDYSSNRRLIVKILQNMGWDGRGLGVRGQGTTEPLPASMKFDHKGIQ</sequence>
<dbReference type="GO" id="GO:0003676">
    <property type="term" value="F:nucleic acid binding"/>
    <property type="evidence" value="ECO:0007669"/>
    <property type="project" value="InterPro"/>
</dbReference>
<gene>
    <name evidence="4" type="ORF">EZS28_010511</name>
</gene>
<protein>
    <recommendedName>
        <fullName evidence="3">G-patch domain-containing protein</fullName>
    </recommendedName>
</protein>
<dbReference type="Pfam" id="PF01585">
    <property type="entry name" value="G-patch"/>
    <property type="match status" value="1"/>
</dbReference>
<organism evidence="4 5">
    <name type="scientific">Streblomastix strix</name>
    <dbReference type="NCBI Taxonomy" id="222440"/>
    <lineage>
        <taxon>Eukaryota</taxon>
        <taxon>Metamonada</taxon>
        <taxon>Preaxostyla</taxon>
        <taxon>Oxymonadida</taxon>
        <taxon>Streblomastigidae</taxon>
        <taxon>Streblomastix</taxon>
    </lineage>
</organism>
<feature type="domain" description="G-patch" evidence="3">
    <location>
        <begin position="220"/>
        <end position="261"/>
    </location>
</feature>
<evidence type="ECO:0000256" key="2">
    <source>
        <dbReference type="SAM" id="SignalP"/>
    </source>
</evidence>
<dbReference type="EMBL" id="SNRW01002086">
    <property type="protein sequence ID" value="KAA6393958.1"/>
    <property type="molecule type" value="Genomic_DNA"/>
</dbReference>
<dbReference type="PROSITE" id="PS50174">
    <property type="entry name" value="G_PATCH"/>
    <property type="match status" value="1"/>
</dbReference>
<dbReference type="Proteomes" id="UP000324800">
    <property type="component" value="Unassembled WGS sequence"/>
</dbReference>
<dbReference type="InterPro" id="IPR000467">
    <property type="entry name" value="G_patch_dom"/>
</dbReference>
<dbReference type="SMART" id="SM00443">
    <property type="entry name" value="G_patch"/>
    <property type="match status" value="1"/>
</dbReference>
<evidence type="ECO:0000313" key="5">
    <source>
        <dbReference type="Proteomes" id="UP000324800"/>
    </source>
</evidence>
<accession>A0A5J4WGD2</accession>
<feature type="chain" id="PRO_5023928266" description="G-patch domain-containing protein" evidence="2">
    <location>
        <begin position="31"/>
        <end position="261"/>
    </location>
</feature>
<feature type="compositionally biased region" description="Basic and acidic residues" evidence="1">
    <location>
        <begin position="198"/>
        <end position="212"/>
    </location>
</feature>